<dbReference type="SUPFAM" id="SSF48498">
    <property type="entry name" value="Tetracyclin repressor-like, C-terminal domain"/>
    <property type="match status" value="1"/>
</dbReference>
<dbReference type="InterPro" id="IPR001647">
    <property type="entry name" value="HTH_TetR"/>
</dbReference>
<sequence length="208" mass="22334">MPKIVDPDRRRANVVDALFRVVRRAGLEGASLRRVADEAGLAVGSVRHYFDGHDALVAFALDAMVERVTARLVERASALVPALERGDLTGAATIDAVVDLLAELLPLDTERRDEAAVWLAFESAARTRPELRERSAAAVAGTSALVRRVLDGAHARGSLRPGLDLDLEEQRLSALVDGLTVRGVLHPELLPPDRARAVLASHLAGLRA</sequence>
<keyword evidence="3 5" id="KW-0238">DNA-binding</keyword>
<evidence type="ECO:0000313" key="8">
    <source>
        <dbReference type="Proteomes" id="UP000632535"/>
    </source>
</evidence>
<comment type="caution">
    <text evidence="7">The sequence shown here is derived from an EMBL/GenBank/DDBJ whole genome shotgun (WGS) entry which is preliminary data.</text>
</comment>
<evidence type="ECO:0000256" key="4">
    <source>
        <dbReference type="ARBA" id="ARBA00023163"/>
    </source>
</evidence>
<organism evidence="7 8">
    <name type="scientific">Isoptericola cucumis</name>
    <dbReference type="NCBI Taxonomy" id="1776856"/>
    <lineage>
        <taxon>Bacteria</taxon>
        <taxon>Bacillati</taxon>
        <taxon>Actinomycetota</taxon>
        <taxon>Actinomycetes</taxon>
        <taxon>Micrococcales</taxon>
        <taxon>Promicromonosporaceae</taxon>
        <taxon>Isoptericola</taxon>
    </lineage>
</organism>
<dbReference type="RefSeq" id="WP_188525151.1">
    <property type="nucleotide sequence ID" value="NZ_BMDG01000015.1"/>
</dbReference>
<evidence type="ECO:0000256" key="3">
    <source>
        <dbReference type="ARBA" id="ARBA00023125"/>
    </source>
</evidence>
<accession>A0ABQ2BDR3</accession>
<name>A0ABQ2BDR3_9MICO</name>
<dbReference type="PANTHER" id="PTHR30055">
    <property type="entry name" value="HTH-TYPE TRANSCRIPTIONAL REGULATOR RUTR"/>
    <property type="match status" value="1"/>
</dbReference>
<dbReference type="Pfam" id="PF13977">
    <property type="entry name" value="TetR_C_6"/>
    <property type="match status" value="1"/>
</dbReference>
<dbReference type="InterPro" id="IPR036271">
    <property type="entry name" value="Tet_transcr_reg_TetR-rel_C_sf"/>
</dbReference>
<evidence type="ECO:0000256" key="5">
    <source>
        <dbReference type="PROSITE-ProRule" id="PRU00335"/>
    </source>
</evidence>
<dbReference type="InterPro" id="IPR050109">
    <property type="entry name" value="HTH-type_TetR-like_transc_reg"/>
</dbReference>
<dbReference type="Pfam" id="PF00440">
    <property type="entry name" value="TetR_N"/>
    <property type="match status" value="1"/>
</dbReference>
<dbReference type="InterPro" id="IPR039538">
    <property type="entry name" value="BetI_C"/>
</dbReference>
<evidence type="ECO:0000256" key="2">
    <source>
        <dbReference type="ARBA" id="ARBA00023015"/>
    </source>
</evidence>
<proteinExistence type="predicted"/>
<reference evidence="8" key="1">
    <citation type="journal article" date="2019" name="Int. J. Syst. Evol. Microbiol.">
        <title>The Global Catalogue of Microorganisms (GCM) 10K type strain sequencing project: providing services to taxonomists for standard genome sequencing and annotation.</title>
        <authorList>
            <consortium name="The Broad Institute Genomics Platform"/>
            <consortium name="The Broad Institute Genome Sequencing Center for Infectious Disease"/>
            <person name="Wu L."/>
            <person name="Ma J."/>
        </authorList>
    </citation>
    <scope>NUCLEOTIDE SEQUENCE [LARGE SCALE GENOMIC DNA]</scope>
    <source>
        <strain evidence="8">CCM 8653</strain>
    </source>
</reference>
<keyword evidence="8" id="KW-1185">Reference proteome</keyword>
<evidence type="ECO:0000259" key="6">
    <source>
        <dbReference type="PROSITE" id="PS50977"/>
    </source>
</evidence>
<gene>
    <name evidence="7" type="ORF">GCM10007368_36300</name>
</gene>
<keyword evidence="2" id="KW-0805">Transcription regulation</keyword>
<dbReference type="InterPro" id="IPR009057">
    <property type="entry name" value="Homeodomain-like_sf"/>
</dbReference>
<dbReference type="EMBL" id="BMDG01000015">
    <property type="protein sequence ID" value="GGI11459.1"/>
    <property type="molecule type" value="Genomic_DNA"/>
</dbReference>
<dbReference type="PROSITE" id="PS50977">
    <property type="entry name" value="HTH_TETR_2"/>
    <property type="match status" value="1"/>
</dbReference>
<evidence type="ECO:0000313" key="7">
    <source>
        <dbReference type="EMBL" id="GGI11459.1"/>
    </source>
</evidence>
<dbReference type="Proteomes" id="UP000632535">
    <property type="component" value="Unassembled WGS sequence"/>
</dbReference>
<dbReference type="Gene3D" id="1.10.357.10">
    <property type="entry name" value="Tetracycline Repressor, domain 2"/>
    <property type="match status" value="1"/>
</dbReference>
<feature type="DNA-binding region" description="H-T-H motif" evidence="5">
    <location>
        <begin position="31"/>
        <end position="50"/>
    </location>
</feature>
<dbReference type="SUPFAM" id="SSF46689">
    <property type="entry name" value="Homeodomain-like"/>
    <property type="match status" value="1"/>
</dbReference>
<feature type="domain" description="HTH tetR-type" evidence="6">
    <location>
        <begin position="8"/>
        <end position="68"/>
    </location>
</feature>
<dbReference type="PANTHER" id="PTHR30055:SF234">
    <property type="entry name" value="HTH-TYPE TRANSCRIPTIONAL REGULATOR BETI"/>
    <property type="match status" value="1"/>
</dbReference>
<evidence type="ECO:0000256" key="1">
    <source>
        <dbReference type="ARBA" id="ARBA00022491"/>
    </source>
</evidence>
<protein>
    <submittedName>
        <fullName evidence="7">TetR family transcriptional regulator</fullName>
    </submittedName>
</protein>
<keyword evidence="1" id="KW-0678">Repressor</keyword>
<keyword evidence="4" id="KW-0804">Transcription</keyword>